<dbReference type="Pfam" id="PF02588">
    <property type="entry name" value="YitT_membrane"/>
    <property type="match status" value="1"/>
</dbReference>
<keyword evidence="2" id="KW-1003">Cell membrane</keyword>
<dbReference type="Pfam" id="PF10035">
    <property type="entry name" value="DUF2179"/>
    <property type="match status" value="1"/>
</dbReference>
<dbReference type="Gene3D" id="3.30.70.120">
    <property type="match status" value="1"/>
</dbReference>
<proteinExistence type="predicted"/>
<dbReference type="InterPro" id="IPR015867">
    <property type="entry name" value="N-reg_PII/ATP_PRibTrfase_C"/>
</dbReference>
<reference evidence="9 10" key="1">
    <citation type="submission" date="2017-05" db="EMBL/GenBank/DDBJ databases">
        <title>The Genome Sequence of Enterococcus mundtii 6B1_DIV0119.</title>
        <authorList>
            <consortium name="The Broad Institute Genomics Platform"/>
            <consortium name="The Broad Institute Genomic Center for Infectious Diseases"/>
            <person name="Earl A."/>
            <person name="Manson A."/>
            <person name="Schwartman J."/>
            <person name="Gilmore M."/>
            <person name="Abouelleil A."/>
            <person name="Cao P."/>
            <person name="Chapman S."/>
            <person name="Cusick C."/>
            <person name="Shea T."/>
            <person name="Young S."/>
            <person name="Neafsey D."/>
            <person name="Nusbaum C."/>
            <person name="Birren B."/>
        </authorList>
    </citation>
    <scope>NUCLEOTIDE SEQUENCE [LARGE SCALE GENOMIC DNA]</scope>
    <source>
        <strain evidence="9 10">6B1_DIV0119</strain>
    </source>
</reference>
<dbReference type="InterPro" id="IPR051461">
    <property type="entry name" value="UPF0750_membrane"/>
</dbReference>
<evidence type="ECO:0000256" key="4">
    <source>
        <dbReference type="ARBA" id="ARBA00022989"/>
    </source>
</evidence>
<evidence type="ECO:0000256" key="6">
    <source>
        <dbReference type="SAM" id="Phobius"/>
    </source>
</evidence>
<dbReference type="CDD" id="cd16380">
    <property type="entry name" value="YitT_C"/>
    <property type="match status" value="1"/>
</dbReference>
<organism evidence="9 10">
    <name type="scientific">Enterococcus mundtii</name>
    <dbReference type="NCBI Taxonomy" id="53346"/>
    <lineage>
        <taxon>Bacteria</taxon>
        <taxon>Bacillati</taxon>
        <taxon>Bacillota</taxon>
        <taxon>Bacilli</taxon>
        <taxon>Lactobacillales</taxon>
        <taxon>Enterococcaceae</taxon>
        <taxon>Enterococcus</taxon>
    </lineage>
</organism>
<protein>
    <submittedName>
        <fullName evidence="9">YitT family protein</fullName>
    </submittedName>
</protein>
<evidence type="ECO:0000259" key="7">
    <source>
        <dbReference type="Pfam" id="PF10035"/>
    </source>
</evidence>
<keyword evidence="5 6" id="KW-0472">Membrane</keyword>
<evidence type="ECO:0000313" key="9">
    <source>
        <dbReference type="EMBL" id="OTP27112.1"/>
    </source>
</evidence>
<feature type="transmembrane region" description="Helical" evidence="6">
    <location>
        <begin position="159"/>
        <end position="177"/>
    </location>
</feature>
<feature type="domain" description="DUF2179" evidence="7">
    <location>
        <begin position="229"/>
        <end position="283"/>
    </location>
</feature>
<evidence type="ECO:0000256" key="5">
    <source>
        <dbReference type="ARBA" id="ARBA00023136"/>
    </source>
</evidence>
<accession>A0A1A6G745</accession>
<feature type="transmembrane region" description="Helical" evidence="6">
    <location>
        <begin position="66"/>
        <end position="83"/>
    </location>
</feature>
<dbReference type="GO" id="GO:0005886">
    <property type="term" value="C:plasma membrane"/>
    <property type="evidence" value="ECO:0007669"/>
    <property type="project" value="UniProtKB-SubCell"/>
</dbReference>
<dbReference type="PANTHER" id="PTHR33545">
    <property type="entry name" value="UPF0750 MEMBRANE PROTEIN YITT-RELATED"/>
    <property type="match status" value="1"/>
</dbReference>
<evidence type="ECO:0000313" key="10">
    <source>
        <dbReference type="Proteomes" id="UP000195024"/>
    </source>
</evidence>
<evidence type="ECO:0000256" key="1">
    <source>
        <dbReference type="ARBA" id="ARBA00004651"/>
    </source>
</evidence>
<dbReference type="EMBL" id="NGMS01000001">
    <property type="protein sequence ID" value="OTP27112.1"/>
    <property type="molecule type" value="Genomic_DNA"/>
</dbReference>
<feature type="transmembrane region" description="Helical" evidence="6">
    <location>
        <begin position="90"/>
        <end position="110"/>
    </location>
</feature>
<gene>
    <name evidence="9" type="ORF">A5802_000847</name>
    <name evidence="8" type="ORF">EM151A_2899</name>
</gene>
<reference evidence="8 11" key="2">
    <citation type="submission" date="2019-07" db="EMBL/GenBank/DDBJ databases">
        <title>antibiotic susceptibility of plant-derived lactic acid bacteria.</title>
        <authorList>
            <person name="Sugiyama M."/>
            <person name="Noda M."/>
        </authorList>
    </citation>
    <scope>NUCLEOTIDE SEQUENCE [LARGE SCALE GENOMIC DNA]</scope>
    <source>
        <strain evidence="8 11">15-1A</strain>
    </source>
</reference>
<dbReference type="Proteomes" id="UP000509460">
    <property type="component" value="Chromosome"/>
</dbReference>
<feature type="transmembrane region" description="Helical" evidence="6">
    <location>
        <begin position="17"/>
        <end position="36"/>
    </location>
</feature>
<evidence type="ECO:0000256" key="2">
    <source>
        <dbReference type="ARBA" id="ARBA00022475"/>
    </source>
</evidence>
<evidence type="ECO:0000313" key="11">
    <source>
        <dbReference type="Proteomes" id="UP000509460"/>
    </source>
</evidence>
<dbReference type="Proteomes" id="UP000195024">
    <property type="component" value="Unassembled WGS sequence"/>
</dbReference>
<evidence type="ECO:0000256" key="3">
    <source>
        <dbReference type="ARBA" id="ARBA00022692"/>
    </source>
</evidence>
<sequence length="313" mass="34295">MSRFMTVYQRNENLKKIVVILMTGLSAAVALNYFLIPANVFSAGMNGIAQIIASLLSEWVHIDVDTGTFIFLLNIPVFILGFLKVGKRATVLSFINVVCVSVMTTVLPTGQVTDNILMNALVGGVLLGVGVGISLKMGFTTGGMDIISLVLSQTTGKTVGNYMLILNGIIVVAAGFLFNWESALYTIISIYAMTQVIDAIHTSHQKVTAMIVTVKPEEVTAEIAQRMVRGMTLLPSVGGYSKREGKMIMMVITRYEMYDLDQIVHEIDEDAFINILPTHSVFGRFANENEQKMYRSTGVLPEIKHASKKAKSK</sequence>
<feature type="transmembrane region" description="Helical" evidence="6">
    <location>
        <begin position="116"/>
        <end position="139"/>
    </location>
</feature>
<comment type="subcellular location">
    <subcellularLocation>
        <location evidence="1">Cell membrane</location>
        <topology evidence="1">Multi-pass membrane protein</topology>
    </subcellularLocation>
</comment>
<dbReference type="InterPro" id="IPR003740">
    <property type="entry name" value="YitT"/>
</dbReference>
<dbReference type="PANTHER" id="PTHR33545:SF5">
    <property type="entry name" value="UPF0750 MEMBRANE PROTEIN YITT"/>
    <property type="match status" value="1"/>
</dbReference>
<evidence type="ECO:0000313" key="8">
    <source>
        <dbReference type="EMBL" id="BBM16059.1"/>
    </source>
</evidence>
<dbReference type="PIRSF" id="PIRSF006483">
    <property type="entry name" value="Membrane_protein_YitT"/>
    <property type="match status" value="1"/>
</dbReference>
<dbReference type="InterPro" id="IPR019264">
    <property type="entry name" value="DUF2179"/>
</dbReference>
<dbReference type="EMBL" id="AP019810">
    <property type="protein sequence ID" value="BBM16059.1"/>
    <property type="molecule type" value="Genomic_DNA"/>
</dbReference>
<name>A0A1A6G745_ENTMU</name>
<keyword evidence="4 6" id="KW-1133">Transmembrane helix</keyword>
<keyword evidence="3 6" id="KW-0812">Transmembrane</keyword>
<dbReference type="AlphaFoldDB" id="A0A1A6G745"/>